<dbReference type="PANTHER" id="PTHR33744">
    <property type="entry name" value="CARBOHYDRATE DIACID REGULATOR"/>
    <property type="match status" value="1"/>
</dbReference>
<evidence type="ECO:0000313" key="3">
    <source>
        <dbReference type="EMBL" id="GAA2459786.1"/>
    </source>
</evidence>
<dbReference type="InterPro" id="IPR042070">
    <property type="entry name" value="PucR_C-HTH_sf"/>
</dbReference>
<gene>
    <name evidence="3" type="ORF">GCM10010191_95110</name>
</gene>
<sequence length="411" mass="45642">MADQGFPVPTAPPLTDAVRRDTGALRPHIEAAAAEMVLEIQRQVPEYACPPGSRFSRRMHWAVNQTVAHFVEALAGGRPDWRALTDIYVEVGAYEARKGRSLDGLQSAVRVAGQVACRRFISETRRLEWSLETLGQITESLFAFLERVAGAASRGYAEATERLATERERLRWRLRDLLIADPPASDEAIGELARPAGWGKPRTIAVVAVRRPAGRPVPVLPPHVLADWHCAEPYLIVPDPEGPGQDGFLESLPAGYRAAIGPTVPPAAGALSLRWARRTLALAEDGTVPGEGVARCMDHLPAVIISMSRELLAFAVRERLRPLDELPPHRRALFARTLLEYMKCHDNAVDAAERLMVHDQTVRYRVRRLKQLLGDDVNDPRHRTELLLLLNAAVEFDLIDDPMERPETERG</sequence>
<proteinExistence type="predicted"/>
<dbReference type="InterPro" id="IPR058663">
    <property type="entry name" value="PucR-like_N"/>
</dbReference>
<comment type="caution">
    <text evidence="3">The sequence shown here is derived from an EMBL/GenBank/DDBJ whole genome shotgun (WGS) entry which is preliminary data.</text>
</comment>
<dbReference type="Proteomes" id="UP001501231">
    <property type="component" value="Unassembled WGS sequence"/>
</dbReference>
<name>A0ABN3KHC9_9ACTN</name>
<accession>A0ABN3KHC9</accession>
<evidence type="ECO:0000259" key="2">
    <source>
        <dbReference type="Pfam" id="PF25906"/>
    </source>
</evidence>
<protein>
    <submittedName>
        <fullName evidence="3">PucR family transcriptional regulator</fullName>
    </submittedName>
</protein>
<feature type="domain" description="PucR-like N-terminal" evidence="2">
    <location>
        <begin position="24"/>
        <end position="179"/>
    </location>
</feature>
<reference evidence="3 4" key="1">
    <citation type="journal article" date="2019" name="Int. J. Syst. Evol. Microbiol.">
        <title>The Global Catalogue of Microorganisms (GCM) 10K type strain sequencing project: providing services to taxonomists for standard genome sequencing and annotation.</title>
        <authorList>
            <consortium name="The Broad Institute Genomics Platform"/>
            <consortium name="The Broad Institute Genome Sequencing Center for Infectious Disease"/>
            <person name="Wu L."/>
            <person name="Ma J."/>
        </authorList>
    </citation>
    <scope>NUCLEOTIDE SEQUENCE [LARGE SCALE GENOMIC DNA]</scope>
    <source>
        <strain evidence="3 4">JCM 3325</strain>
    </source>
</reference>
<dbReference type="Pfam" id="PF25906">
    <property type="entry name" value="PucR-like_N"/>
    <property type="match status" value="1"/>
</dbReference>
<dbReference type="Pfam" id="PF13556">
    <property type="entry name" value="HTH_30"/>
    <property type="match status" value="1"/>
</dbReference>
<dbReference type="InterPro" id="IPR025736">
    <property type="entry name" value="PucR_C-HTH_dom"/>
</dbReference>
<feature type="domain" description="PucR C-terminal helix-turn-helix" evidence="1">
    <location>
        <begin position="335"/>
        <end position="391"/>
    </location>
</feature>
<evidence type="ECO:0000313" key="4">
    <source>
        <dbReference type="Proteomes" id="UP001501231"/>
    </source>
</evidence>
<dbReference type="EMBL" id="BAAARW010000050">
    <property type="protein sequence ID" value="GAA2459786.1"/>
    <property type="molecule type" value="Genomic_DNA"/>
</dbReference>
<dbReference type="InterPro" id="IPR051448">
    <property type="entry name" value="CdaR-like_regulators"/>
</dbReference>
<keyword evidence="4" id="KW-1185">Reference proteome</keyword>
<dbReference type="PANTHER" id="PTHR33744:SF1">
    <property type="entry name" value="DNA-BINDING TRANSCRIPTIONAL ACTIVATOR ADER"/>
    <property type="match status" value="1"/>
</dbReference>
<organism evidence="3 4">
    <name type="scientific">Actinomadura vinacea</name>
    <dbReference type="NCBI Taxonomy" id="115336"/>
    <lineage>
        <taxon>Bacteria</taxon>
        <taxon>Bacillati</taxon>
        <taxon>Actinomycetota</taxon>
        <taxon>Actinomycetes</taxon>
        <taxon>Streptosporangiales</taxon>
        <taxon>Thermomonosporaceae</taxon>
        <taxon>Actinomadura</taxon>
    </lineage>
</organism>
<dbReference type="Gene3D" id="1.10.10.2840">
    <property type="entry name" value="PucR C-terminal helix-turn-helix domain"/>
    <property type="match status" value="1"/>
</dbReference>
<evidence type="ECO:0000259" key="1">
    <source>
        <dbReference type="Pfam" id="PF13556"/>
    </source>
</evidence>